<dbReference type="PANTHER" id="PTHR24189">
    <property type="entry name" value="MYOTROPHIN"/>
    <property type="match status" value="1"/>
</dbReference>
<dbReference type="GO" id="GO:0006508">
    <property type="term" value="P:proteolysis"/>
    <property type="evidence" value="ECO:0007669"/>
    <property type="project" value="InterPro"/>
</dbReference>
<reference evidence="6" key="1">
    <citation type="submission" date="2009-09" db="EMBL/GenBank/DDBJ databases">
        <title>The complete genome of Kribbella flavida DSM 17836.</title>
        <authorList>
            <consortium name="US DOE Joint Genome Institute (JGI-PGF)"/>
            <person name="Lucas S."/>
            <person name="Copeland A."/>
            <person name="Lapidus A."/>
            <person name="Glavina del Rio T."/>
            <person name="Dalin E."/>
            <person name="Tice H."/>
            <person name="Bruce D."/>
            <person name="Goodwin L."/>
            <person name="Pitluck S."/>
            <person name="Kyrpides N."/>
            <person name="Mavromatis K."/>
            <person name="Ivanova N."/>
            <person name="Saunders E."/>
            <person name="Brettin T."/>
            <person name="Detter J.C."/>
            <person name="Han C."/>
            <person name="Larimer F."/>
            <person name="Land M."/>
            <person name="Hauser L."/>
            <person name="Markowitz V."/>
            <person name="Cheng J.-F."/>
            <person name="Hugenholtz P."/>
            <person name="Woyke T."/>
            <person name="Wu D."/>
            <person name="Pukall R."/>
            <person name="Klenk H.-P."/>
            <person name="Eisen J.A."/>
        </authorList>
    </citation>
    <scope>NUCLEOTIDE SEQUENCE [LARGE SCALE GENOMIC DNA]</scope>
    <source>
        <strain evidence="6">DSM 17836 / JCM 10339 / NBRC 14399</strain>
    </source>
</reference>
<evidence type="ECO:0000313" key="6">
    <source>
        <dbReference type="Proteomes" id="UP000007967"/>
    </source>
</evidence>
<dbReference type="PANTHER" id="PTHR24189:SF50">
    <property type="entry name" value="ANKYRIN REPEAT AND SOCS BOX PROTEIN 2"/>
    <property type="match status" value="1"/>
</dbReference>
<dbReference type="STRING" id="479435.Kfla_6913"/>
<feature type="domain" description="Peptidase A2" evidence="4">
    <location>
        <begin position="438"/>
        <end position="486"/>
    </location>
</feature>
<organism evidence="5 6">
    <name type="scientific">Kribbella flavida (strain DSM 17836 / JCM 10339 / NBRC 14399)</name>
    <dbReference type="NCBI Taxonomy" id="479435"/>
    <lineage>
        <taxon>Bacteria</taxon>
        <taxon>Bacillati</taxon>
        <taxon>Actinomycetota</taxon>
        <taxon>Actinomycetes</taxon>
        <taxon>Propionibacteriales</taxon>
        <taxon>Kribbellaceae</taxon>
        <taxon>Kribbella</taxon>
    </lineage>
</organism>
<sequence length="486" mass="52622">MPTRRLPDAPNLEHLRNQAKTLLREVRAGDPEAVALAEQFHPVANLADAQLVIARSYGFPSWPRLSRHLGTVEQYSRSPHHQSVGGPVETAGQRADEFLRLATLQYGQDDPQRPEAAGQLLSAFPDVAASNIYTLVVAGDVDAVRAELRRRPELAKHEGGPYRWEPLMYLAYSRLEVSPSAPVEIARLLLAHGADPNAGYLWQGLPSPFTALTGAFGRGEGDQPPHQCRLELARVLLEAGADPNDSQTMYNCGPGCPPPYDEQHLELLLEFGLGRGDGGPWHERLTVAHPTPQDLLEDELVFASAQGLLRRVELVLAAGVDPDGRGTRHPAFGHHRAYELAAMLGHTEIAELLRAAGAAPLDDVHTLFAAVFRGEPVAADSELAGRAVDRDPYLALRAAELGRTAALSPLKELGWDLNVMTSATPLHRAAWNGHLETVRKLVELGADPTLQDPTYQHTPLGWAKHNGQQAVVGFLSGLGGGASPRE</sequence>
<dbReference type="RefSeq" id="WP_012924454.1">
    <property type="nucleotide sequence ID" value="NC_013729.1"/>
</dbReference>
<gene>
    <name evidence="5" type="ordered locus">Kfla_6913</name>
</gene>
<dbReference type="HOGENOM" id="CLU_032709_0_0_11"/>
<dbReference type="InterPro" id="IPR002110">
    <property type="entry name" value="Ankyrin_rpt"/>
</dbReference>
<evidence type="ECO:0000256" key="3">
    <source>
        <dbReference type="PROSITE-ProRule" id="PRU00023"/>
    </source>
</evidence>
<dbReference type="PROSITE" id="PS50088">
    <property type="entry name" value="ANK_REPEAT"/>
    <property type="match status" value="1"/>
</dbReference>
<evidence type="ECO:0000313" key="5">
    <source>
        <dbReference type="EMBL" id="ADB35902.1"/>
    </source>
</evidence>
<dbReference type="OrthoDB" id="928522at2"/>
<feature type="repeat" description="ANK" evidence="3">
    <location>
        <begin position="421"/>
        <end position="453"/>
    </location>
</feature>
<dbReference type="PROSITE" id="PS50175">
    <property type="entry name" value="ASP_PROT_RETROV"/>
    <property type="match status" value="1"/>
</dbReference>
<dbReference type="eggNOG" id="COG0666">
    <property type="taxonomic scope" value="Bacteria"/>
</dbReference>
<dbReference type="EMBL" id="CP001736">
    <property type="protein sequence ID" value="ADB35902.1"/>
    <property type="molecule type" value="Genomic_DNA"/>
</dbReference>
<evidence type="ECO:0000256" key="1">
    <source>
        <dbReference type="ARBA" id="ARBA00022737"/>
    </source>
</evidence>
<accession>D2Q3N0</accession>
<keyword evidence="1" id="KW-0677">Repeat</keyword>
<dbReference type="KEGG" id="kfl:Kfla_6913"/>
<evidence type="ECO:0000256" key="2">
    <source>
        <dbReference type="ARBA" id="ARBA00023043"/>
    </source>
</evidence>
<dbReference type="InterPro" id="IPR001995">
    <property type="entry name" value="Peptidase_A2_cat"/>
</dbReference>
<keyword evidence="2 3" id="KW-0040">ANK repeat</keyword>
<dbReference type="InterPro" id="IPR036770">
    <property type="entry name" value="Ankyrin_rpt-contain_sf"/>
</dbReference>
<dbReference type="Gene3D" id="1.25.40.20">
    <property type="entry name" value="Ankyrin repeat-containing domain"/>
    <property type="match status" value="2"/>
</dbReference>
<dbReference type="GO" id="GO:0004190">
    <property type="term" value="F:aspartic-type endopeptidase activity"/>
    <property type="evidence" value="ECO:0007669"/>
    <property type="project" value="InterPro"/>
</dbReference>
<dbReference type="SMART" id="SM00248">
    <property type="entry name" value="ANK"/>
    <property type="match status" value="5"/>
</dbReference>
<evidence type="ECO:0000259" key="4">
    <source>
        <dbReference type="PROSITE" id="PS50175"/>
    </source>
</evidence>
<proteinExistence type="predicted"/>
<dbReference type="InterPro" id="IPR050745">
    <property type="entry name" value="Multifunctional_regulatory"/>
</dbReference>
<dbReference type="Pfam" id="PF12796">
    <property type="entry name" value="Ank_2"/>
    <property type="match status" value="1"/>
</dbReference>
<dbReference type="PROSITE" id="PS50297">
    <property type="entry name" value="ANK_REP_REGION"/>
    <property type="match status" value="1"/>
</dbReference>
<dbReference type="SUPFAM" id="SSF48403">
    <property type="entry name" value="Ankyrin repeat"/>
    <property type="match status" value="1"/>
</dbReference>
<name>D2Q3N0_KRIFD</name>
<protein>
    <submittedName>
        <fullName evidence="5">Ankyrin</fullName>
    </submittedName>
</protein>
<dbReference type="Proteomes" id="UP000007967">
    <property type="component" value="Chromosome"/>
</dbReference>
<dbReference type="AlphaFoldDB" id="D2Q3N0"/>
<reference evidence="5 6" key="2">
    <citation type="journal article" date="2010" name="Stand. Genomic Sci.">
        <title>Complete genome sequence of Kribbella flavida type strain (IFO 14399).</title>
        <authorList>
            <person name="Pukall R."/>
            <person name="Lapidus A."/>
            <person name="Glavina Del Rio T."/>
            <person name="Copeland A."/>
            <person name="Tice H."/>
            <person name="Cheng J.-F."/>
            <person name="Lucas S."/>
            <person name="Chen F."/>
            <person name="Nolan M."/>
            <person name="LaButti K."/>
            <person name="Pati A."/>
            <person name="Ivanova N."/>
            <person name="Mavrommatis K."/>
            <person name="Mikhailova N."/>
            <person name="Pitluck S."/>
            <person name="Bruce D."/>
            <person name="Goodwin L."/>
            <person name="Land M."/>
            <person name="Hauser L."/>
            <person name="Chang Y.-J."/>
            <person name="Jeffries C.D."/>
            <person name="Chen A."/>
            <person name="Palaniappan K."/>
            <person name="Chain P."/>
            <person name="Rohde M."/>
            <person name="Goeker M."/>
            <person name="Bristow J."/>
            <person name="Eisen J.A."/>
            <person name="Markowitz V."/>
            <person name="Hugenholtz P."/>
            <person name="Kyrpides N.C."/>
            <person name="Klenk H.-P."/>
            <person name="Brettin T."/>
        </authorList>
    </citation>
    <scope>NUCLEOTIDE SEQUENCE [LARGE SCALE GENOMIC DNA]</scope>
    <source>
        <strain evidence="6">DSM 17836 / JCM 10339 / NBRC 14399</strain>
    </source>
</reference>
<keyword evidence="6" id="KW-1185">Reference proteome</keyword>